<dbReference type="GO" id="GO:0070736">
    <property type="term" value="F:protein-glycine ligase activity, initiating"/>
    <property type="evidence" value="ECO:0007669"/>
    <property type="project" value="TreeGrafter"/>
</dbReference>
<keyword evidence="2" id="KW-0547">Nucleotide-binding</keyword>
<evidence type="ECO:0000256" key="2">
    <source>
        <dbReference type="ARBA" id="ARBA00022741"/>
    </source>
</evidence>
<evidence type="ECO:0000313" key="5">
    <source>
        <dbReference type="Ensembl" id="ENSCJPP00005020621.1"/>
    </source>
</evidence>
<evidence type="ECO:0000256" key="3">
    <source>
        <dbReference type="ARBA" id="ARBA00022840"/>
    </source>
</evidence>
<dbReference type="AlphaFoldDB" id="A0A8C2U302"/>
<evidence type="ECO:0000256" key="4">
    <source>
        <dbReference type="SAM" id="MobiDB-lite"/>
    </source>
</evidence>
<reference evidence="5" key="2">
    <citation type="submission" date="2025-08" db="UniProtKB">
        <authorList>
            <consortium name="Ensembl"/>
        </authorList>
    </citation>
    <scope>IDENTIFICATION</scope>
</reference>
<proteinExistence type="predicted"/>
<reference evidence="5" key="3">
    <citation type="submission" date="2025-09" db="UniProtKB">
        <authorList>
            <consortium name="Ensembl"/>
        </authorList>
    </citation>
    <scope>IDENTIFICATION</scope>
</reference>
<dbReference type="GO" id="GO:0003341">
    <property type="term" value="P:cilium movement"/>
    <property type="evidence" value="ECO:0007669"/>
    <property type="project" value="TreeGrafter"/>
</dbReference>
<keyword evidence="6" id="KW-1185">Reference proteome</keyword>
<evidence type="ECO:0000313" key="6">
    <source>
        <dbReference type="Proteomes" id="UP000694412"/>
    </source>
</evidence>
<sequence>MGLSWGCPTALWILADCSRPWLCPEKLKLAKMQVEKAIKEKKIFTVQGRYPVMRSLLRARGWVERKSPRRHRVQLPLESLCSMWPPNKEEEEEEEEEQMDKDKDNPDAIHDLMSRMVKDQVPYFIWSSRCNVAERYVLQPDQMVNHYAQGGSLTTKVGGLCLTLRSLPWFDQADPDTFFPRCYRLGAMEERQAFIGELGVSAVWGCGSHIPSMALGWAMPPVLLQRISASLPHAACSRWPWKGLRVSTRRWTHPQNPVMLQVRC</sequence>
<dbReference type="PANTHER" id="PTHR45870">
    <property type="entry name" value="TUBULIN MONOGLYCYLASE TTLL3"/>
    <property type="match status" value="1"/>
</dbReference>
<evidence type="ECO:0000256" key="1">
    <source>
        <dbReference type="ARBA" id="ARBA00022598"/>
    </source>
</evidence>
<protein>
    <submittedName>
        <fullName evidence="5">Uncharacterized protein</fullName>
    </submittedName>
</protein>
<reference evidence="5" key="1">
    <citation type="submission" date="2015-11" db="EMBL/GenBank/DDBJ databases">
        <authorList>
            <consortium name="International Coturnix japonica Genome Analysis Consortium"/>
            <person name="Warren W."/>
            <person name="Burt D.W."/>
            <person name="Antin P.B."/>
            <person name="Lanford R."/>
            <person name="Gros J."/>
            <person name="Wilson R.K."/>
        </authorList>
    </citation>
    <scope>NUCLEOTIDE SEQUENCE [LARGE SCALE GENOMIC DNA]</scope>
</reference>
<dbReference type="GO" id="GO:0060271">
    <property type="term" value="P:cilium assembly"/>
    <property type="evidence" value="ECO:0007669"/>
    <property type="project" value="TreeGrafter"/>
</dbReference>
<feature type="region of interest" description="Disordered" evidence="4">
    <location>
        <begin position="84"/>
        <end position="107"/>
    </location>
</feature>
<dbReference type="GeneTree" id="ENSGT00940000154857"/>
<dbReference type="PANTHER" id="PTHR45870:SF2">
    <property type="entry name" value="TUBULIN MONOGLYCYLASE TTLL3"/>
    <property type="match status" value="1"/>
</dbReference>
<feature type="compositionally biased region" description="Acidic residues" evidence="4">
    <location>
        <begin position="89"/>
        <end position="99"/>
    </location>
</feature>
<dbReference type="GO" id="GO:0005524">
    <property type="term" value="F:ATP binding"/>
    <property type="evidence" value="ECO:0007669"/>
    <property type="project" value="UniProtKB-KW"/>
</dbReference>
<keyword evidence="3" id="KW-0067">ATP-binding</keyword>
<organism evidence="5 6">
    <name type="scientific">Coturnix japonica</name>
    <name type="common">Japanese quail</name>
    <name type="synonym">Coturnix coturnix japonica</name>
    <dbReference type="NCBI Taxonomy" id="93934"/>
    <lineage>
        <taxon>Eukaryota</taxon>
        <taxon>Metazoa</taxon>
        <taxon>Chordata</taxon>
        <taxon>Craniata</taxon>
        <taxon>Vertebrata</taxon>
        <taxon>Euteleostomi</taxon>
        <taxon>Archelosauria</taxon>
        <taxon>Archosauria</taxon>
        <taxon>Dinosauria</taxon>
        <taxon>Saurischia</taxon>
        <taxon>Theropoda</taxon>
        <taxon>Coelurosauria</taxon>
        <taxon>Aves</taxon>
        <taxon>Neognathae</taxon>
        <taxon>Galloanserae</taxon>
        <taxon>Galliformes</taxon>
        <taxon>Phasianidae</taxon>
        <taxon>Perdicinae</taxon>
        <taxon>Coturnix</taxon>
    </lineage>
</organism>
<dbReference type="Proteomes" id="UP000694412">
    <property type="component" value="Chromosome 12"/>
</dbReference>
<dbReference type="GO" id="GO:0005930">
    <property type="term" value="C:axoneme"/>
    <property type="evidence" value="ECO:0007669"/>
    <property type="project" value="TreeGrafter"/>
</dbReference>
<accession>A0A8C2U302</accession>
<keyword evidence="1" id="KW-0436">Ligase</keyword>
<dbReference type="GO" id="GO:0015630">
    <property type="term" value="C:microtubule cytoskeleton"/>
    <property type="evidence" value="ECO:0007669"/>
    <property type="project" value="TreeGrafter"/>
</dbReference>
<dbReference type="Ensembl" id="ENSCJPT00005028445.1">
    <property type="protein sequence ID" value="ENSCJPP00005020621.1"/>
    <property type="gene ID" value="ENSCJPG00005016579.1"/>
</dbReference>
<name>A0A8C2U302_COTJA</name>
<dbReference type="InterPro" id="IPR051437">
    <property type="entry name" value="TTLL_monoglycylase"/>
</dbReference>